<protein>
    <submittedName>
        <fullName evidence="1">Uncharacterized protein</fullName>
    </submittedName>
</protein>
<accession>A0ACB9JJ14</accession>
<reference evidence="1 2" key="2">
    <citation type="journal article" date="2022" name="Mol. Ecol. Resour.">
        <title>The genomes of chicory, endive, great burdock and yacon provide insights into Asteraceae paleo-polyploidization history and plant inulin production.</title>
        <authorList>
            <person name="Fan W."/>
            <person name="Wang S."/>
            <person name="Wang H."/>
            <person name="Wang A."/>
            <person name="Jiang F."/>
            <person name="Liu H."/>
            <person name="Zhao H."/>
            <person name="Xu D."/>
            <person name="Zhang Y."/>
        </authorList>
    </citation>
    <scope>NUCLEOTIDE SEQUENCE [LARGE SCALE GENOMIC DNA]</scope>
    <source>
        <strain evidence="2">cv. Yunnan</strain>
        <tissue evidence="1">Leaves</tissue>
    </source>
</reference>
<keyword evidence="2" id="KW-1185">Reference proteome</keyword>
<sequence>MEDSGRKIVNIAVELVRKHVSIASRHPLLVCVVFVMIWLNRSFPVLFSLLICASPVIASTFVLLGTLLFYGHANAPEIQNQIHSIQIRALGNTETGEGSYLVNNMNMSDNHKFGSWIQNCQKLKQEAKGQYESSETGNNKLKSSDGSRRYMVDEDNKGWETGSDLGESSSPSASMADINSMLDELHPLSGSEVPFPHVSTDAASDHSLESGEFVNEADDYDDDREDMDVKDDGEESAVTWTTDDQRNLMNLGTSELERNQFLENLVARKKALRNLRILAEKNMVNISPDLHFNSTHISTARKNHFDLPYHIHENNLGFAHSVMIPRILNRGDKAGGLGKIEDSIVGYSATGNTEGGLPQRLSQVQHGLKSWLTGWKA</sequence>
<dbReference type="EMBL" id="CM042021">
    <property type="protein sequence ID" value="KAI3819928.1"/>
    <property type="molecule type" value="Genomic_DNA"/>
</dbReference>
<organism evidence="1 2">
    <name type="scientific">Smallanthus sonchifolius</name>
    <dbReference type="NCBI Taxonomy" id="185202"/>
    <lineage>
        <taxon>Eukaryota</taxon>
        <taxon>Viridiplantae</taxon>
        <taxon>Streptophyta</taxon>
        <taxon>Embryophyta</taxon>
        <taxon>Tracheophyta</taxon>
        <taxon>Spermatophyta</taxon>
        <taxon>Magnoliopsida</taxon>
        <taxon>eudicotyledons</taxon>
        <taxon>Gunneridae</taxon>
        <taxon>Pentapetalae</taxon>
        <taxon>asterids</taxon>
        <taxon>campanulids</taxon>
        <taxon>Asterales</taxon>
        <taxon>Asteraceae</taxon>
        <taxon>Asteroideae</taxon>
        <taxon>Heliantheae alliance</taxon>
        <taxon>Millerieae</taxon>
        <taxon>Smallanthus</taxon>
    </lineage>
</organism>
<proteinExistence type="predicted"/>
<name>A0ACB9JJ14_9ASTR</name>
<comment type="caution">
    <text evidence="1">The sequence shown here is derived from an EMBL/GenBank/DDBJ whole genome shotgun (WGS) entry which is preliminary data.</text>
</comment>
<evidence type="ECO:0000313" key="1">
    <source>
        <dbReference type="EMBL" id="KAI3819928.1"/>
    </source>
</evidence>
<reference evidence="2" key="1">
    <citation type="journal article" date="2022" name="Mol. Ecol. Resour.">
        <title>The genomes of chicory, endive, great burdock and yacon provide insights into Asteraceae palaeo-polyploidization history and plant inulin production.</title>
        <authorList>
            <person name="Fan W."/>
            <person name="Wang S."/>
            <person name="Wang H."/>
            <person name="Wang A."/>
            <person name="Jiang F."/>
            <person name="Liu H."/>
            <person name="Zhao H."/>
            <person name="Xu D."/>
            <person name="Zhang Y."/>
        </authorList>
    </citation>
    <scope>NUCLEOTIDE SEQUENCE [LARGE SCALE GENOMIC DNA]</scope>
    <source>
        <strain evidence="2">cv. Yunnan</strain>
    </source>
</reference>
<evidence type="ECO:0000313" key="2">
    <source>
        <dbReference type="Proteomes" id="UP001056120"/>
    </source>
</evidence>
<gene>
    <name evidence="1" type="ORF">L1987_13781</name>
</gene>
<dbReference type="Proteomes" id="UP001056120">
    <property type="component" value="Linkage Group LG04"/>
</dbReference>